<evidence type="ECO:0000256" key="2">
    <source>
        <dbReference type="ARBA" id="ARBA00022448"/>
    </source>
</evidence>
<accession>A0AAV8AAY1</accession>
<dbReference type="PANTHER" id="PTHR23316">
    <property type="entry name" value="IMPORTIN ALPHA"/>
    <property type="match status" value="1"/>
</dbReference>
<organism evidence="7 8">
    <name type="scientific">Anaeramoeba flamelloides</name>
    <dbReference type="NCBI Taxonomy" id="1746091"/>
    <lineage>
        <taxon>Eukaryota</taxon>
        <taxon>Metamonada</taxon>
        <taxon>Anaeramoebidae</taxon>
        <taxon>Anaeramoeba</taxon>
    </lineage>
</organism>
<evidence type="ECO:0000259" key="6">
    <source>
        <dbReference type="PROSITE" id="PS51214"/>
    </source>
</evidence>
<proteinExistence type="inferred from homology"/>
<evidence type="ECO:0000313" key="8">
    <source>
        <dbReference type="Proteomes" id="UP001146793"/>
    </source>
</evidence>
<keyword evidence="2 5" id="KW-0813">Transport</keyword>
<evidence type="ECO:0000256" key="5">
    <source>
        <dbReference type="PIRNR" id="PIRNR005673"/>
    </source>
</evidence>
<dbReference type="SUPFAM" id="SSF48371">
    <property type="entry name" value="ARM repeat"/>
    <property type="match status" value="1"/>
</dbReference>
<dbReference type="InterPro" id="IPR016024">
    <property type="entry name" value="ARM-type_fold"/>
</dbReference>
<dbReference type="Pfam" id="PF00514">
    <property type="entry name" value="Arm"/>
    <property type="match status" value="2"/>
</dbReference>
<comment type="similarity">
    <text evidence="1 5">Belongs to the importin alpha family.</text>
</comment>
<dbReference type="PROSITE" id="PS51214">
    <property type="entry name" value="IBB"/>
    <property type="match status" value="1"/>
</dbReference>
<dbReference type="Proteomes" id="UP001146793">
    <property type="component" value="Unassembled WGS sequence"/>
</dbReference>
<dbReference type="InterPro" id="IPR000225">
    <property type="entry name" value="Armadillo"/>
</dbReference>
<dbReference type="GO" id="GO:0006606">
    <property type="term" value="P:protein import into nucleus"/>
    <property type="evidence" value="ECO:0007669"/>
    <property type="project" value="InterPro"/>
</dbReference>
<protein>
    <recommendedName>
        <fullName evidence="5">Importin subunit alpha</fullName>
    </recommendedName>
</protein>
<dbReference type="InterPro" id="IPR011989">
    <property type="entry name" value="ARM-like"/>
</dbReference>
<keyword evidence="4 5" id="KW-0653">Protein transport</keyword>
<dbReference type="Pfam" id="PF01749">
    <property type="entry name" value="IBB"/>
    <property type="match status" value="1"/>
</dbReference>
<evidence type="ECO:0000256" key="4">
    <source>
        <dbReference type="ARBA" id="ARBA00022927"/>
    </source>
</evidence>
<dbReference type="GO" id="GO:0005737">
    <property type="term" value="C:cytoplasm"/>
    <property type="evidence" value="ECO:0007669"/>
    <property type="project" value="InterPro"/>
</dbReference>
<gene>
    <name evidence="7" type="ORF">M0812_06990</name>
</gene>
<comment type="caution">
    <text evidence="7">The sequence shown here is derived from an EMBL/GenBank/DDBJ whole genome shotgun (WGS) entry which is preliminary data.</text>
</comment>
<dbReference type="InterPro" id="IPR002652">
    <property type="entry name" value="Importin-a_IBB"/>
</dbReference>
<dbReference type="AlphaFoldDB" id="A0AAV8AAY1"/>
<dbReference type="SMART" id="SM00185">
    <property type="entry name" value="ARM"/>
    <property type="match status" value="5"/>
</dbReference>
<dbReference type="InterPro" id="IPR024931">
    <property type="entry name" value="Importin_alpha"/>
</dbReference>
<evidence type="ECO:0000256" key="3">
    <source>
        <dbReference type="ARBA" id="ARBA00022737"/>
    </source>
</evidence>
<sequence length="462" mass="53196">MSGFKNKLNRRQKLFKQKVTSDISRNKRQELVVNISKNKRDEILMKRRKLSFTEGKSTENLSFGIDENPTLDNLDVFVNGIKSQDVNVQEDSARMIRKIISSEEEPPITEIIKTLIVPYFVEFVQDFTNPILQLESAWVLSNLCSGNSLETRYVLELDVVPIFFGLLQSDNVDLLAQISKTLPIFSTLLSHTNEQILSDISWGLAFVAKVSQENINAIIDNDCVPKLIKLLHHESREVQLPAIRTIGDIVTGDEKSTQYILDCGLLKNFDLLLNHKTLKIVKFSCWTLSNICAGNYEQIESVIEHNLISTLIKLMEHDLNPIKKEAFWAISNAIYRGYDKQVMYLYERGVVEKLLPFLKFKHNKIVVCCLESYLKILEVGNQIATDEGTEENVYALEMEENGIRKQIEDCTENHNKKIFKISNTILESFFDNDDDVDFDNNFEEIDYSLTNLSKEEKEIYNL</sequence>
<keyword evidence="3" id="KW-0677">Repeat</keyword>
<evidence type="ECO:0000313" key="7">
    <source>
        <dbReference type="EMBL" id="KAJ3450800.1"/>
    </source>
</evidence>
<name>A0AAV8AAY1_9EUKA</name>
<feature type="domain" description="IBB" evidence="6">
    <location>
        <begin position="1"/>
        <end position="57"/>
    </location>
</feature>
<dbReference type="PIRSF" id="PIRSF005673">
    <property type="entry name" value="Importin_alpha"/>
    <property type="match status" value="1"/>
</dbReference>
<reference evidence="7" key="1">
    <citation type="submission" date="2022-08" db="EMBL/GenBank/DDBJ databases">
        <title>Novel sulphate-reducing endosymbionts in the free-living metamonad Anaeramoeba.</title>
        <authorList>
            <person name="Jerlstrom-Hultqvist J."/>
            <person name="Cepicka I."/>
            <person name="Gallot-Lavallee L."/>
            <person name="Salas-Leiva D."/>
            <person name="Curtis B.A."/>
            <person name="Zahonova K."/>
            <person name="Pipaliya S."/>
            <person name="Dacks J."/>
            <person name="Roger A.J."/>
        </authorList>
    </citation>
    <scope>NUCLEOTIDE SEQUENCE</scope>
    <source>
        <strain evidence="7">Busselton2</strain>
    </source>
</reference>
<dbReference type="GO" id="GO:0061608">
    <property type="term" value="F:nuclear import signal receptor activity"/>
    <property type="evidence" value="ECO:0007669"/>
    <property type="project" value="InterPro"/>
</dbReference>
<dbReference type="Gene3D" id="1.25.10.10">
    <property type="entry name" value="Leucine-rich Repeat Variant"/>
    <property type="match status" value="2"/>
</dbReference>
<dbReference type="EMBL" id="JANTQA010000012">
    <property type="protein sequence ID" value="KAJ3450800.1"/>
    <property type="molecule type" value="Genomic_DNA"/>
</dbReference>
<evidence type="ECO:0000256" key="1">
    <source>
        <dbReference type="ARBA" id="ARBA00010394"/>
    </source>
</evidence>